<protein>
    <recommendedName>
        <fullName evidence="6">Glycosyltransferase 2-like domain-containing protein</fullName>
    </recommendedName>
</protein>
<dbReference type="Gene3D" id="3.40.50.1000">
    <property type="entry name" value="HAD superfamily/HAD-like"/>
    <property type="match status" value="1"/>
</dbReference>
<organism evidence="7">
    <name type="scientific">Sediminibacterium sp. KACHI17</name>
    <dbReference type="NCBI Taxonomy" id="1751071"/>
    <lineage>
        <taxon>Bacteria</taxon>
        <taxon>Pseudomonadati</taxon>
        <taxon>Bacteroidota</taxon>
        <taxon>Chitinophagia</taxon>
        <taxon>Chitinophagales</taxon>
        <taxon>Chitinophagaceae</taxon>
        <taxon>Sediminibacterium</taxon>
    </lineage>
</organism>
<dbReference type="Pfam" id="PF12710">
    <property type="entry name" value="HAD"/>
    <property type="match status" value="1"/>
</dbReference>
<evidence type="ECO:0000256" key="2">
    <source>
        <dbReference type="ARBA" id="ARBA00006739"/>
    </source>
</evidence>
<sequence>MITVIIPTLNEEKTISNVIKYCRSKSVVSEVIVVDDKSFDNTVKLAREAGAKTITSTRLGKGASMRDGLLCAKNEIILFLDGDIDPYPEKMIEQMTEPILKDQYDFIKASFARNSGRVTELVAKPLLSMFFPGLSHYTQPLSGMIAGKKSFFENIDFFNDYGVDIGILIDMHTQKARILEMNIGYIENDSKPLHELGKMSKEVASAIIKKAFSQNTNAISMEEFQSINIIRDQMEMAFTEQLKDAKKMVVLDMDDTILKGRFVDIFAEKFGLTEQLTEIRNRVTDSTLRTKAIAKMFKGKNLGELMETVDSIAIISDAAAVVKELHHREYIVGIITDSYDFVANHIRHKIGADFSLANELEFSNSIATGEVKIPSFFFHHEKSSCLHTICKSNALDHILNKYEITHGNCIAMGDSENDICMVKKAGFGIAFRSKNEYLKQTADFLIQEEKFEPLLEYAAH</sequence>
<evidence type="ECO:0000256" key="4">
    <source>
        <dbReference type="ARBA" id="ARBA00022679"/>
    </source>
</evidence>
<dbReference type="CDD" id="cd04179">
    <property type="entry name" value="DPM_DPG-synthase_like"/>
    <property type="match status" value="1"/>
</dbReference>
<dbReference type="InterPro" id="IPR050256">
    <property type="entry name" value="Glycosyltransferase_2"/>
</dbReference>
<dbReference type="Gene3D" id="3.90.550.10">
    <property type="entry name" value="Spore Coat Polysaccharide Biosynthesis Protein SpsA, Chain A"/>
    <property type="match status" value="1"/>
</dbReference>
<proteinExistence type="inferred from homology"/>
<comment type="cofactor">
    <cofactor evidence="1">
        <name>Mg(2+)</name>
        <dbReference type="ChEBI" id="CHEBI:18420"/>
    </cofactor>
</comment>
<keyword evidence="5" id="KW-0460">Magnesium</keyword>
<dbReference type="PANTHER" id="PTHR48090">
    <property type="entry name" value="UNDECAPRENYL-PHOSPHATE 4-DEOXY-4-FORMAMIDO-L-ARABINOSE TRANSFERASE-RELATED"/>
    <property type="match status" value="1"/>
</dbReference>
<dbReference type="InterPro" id="IPR023214">
    <property type="entry name" value="HAD_sf"/>
</dbReference>
<dbReference type="AlphaFoldDB" id="A0AAT9GGC6"/>
<dbReference type="PANTHER" id="PTHR48090:SF10">
    <property type="entry name" value="GLUCOSYL-3-PHOSPHOGLYCERATE SYNTHASE"/>
    <property type="match status" value="1"/>
</dbReference>
<dbReference type="SUPFAM" id="SSF56784">
    <property type="entry name" value="HAD-like"/>
    <property type="match status" value="1"/>
</dbReference>
<dbReference type="InterPro" id="IPR029044">
    <property type="entry name" value="Nucleotide-diphossugar_trans"/>
</dbReference>
<evidence type="ECO:0000256" key="1">
    <source>
        <dbReference type="ARBA" id="ARBA00001946"/>
    </source>
</evidence>
<reference evidence="7" key="1">
    <citation type="submission" date="2024-02" db="EMBL/GenBank/DDBJ databases">
        <title>Sediminibacterium planktonica sp. nov. and Sediminibacterium longus sp. nov., isolated from surface lake and river water.</title>
        <authorList>
            <person name="Watanabe K."/>
            <person name="Takemine S."/>
            <person name="Ishii Y."/>
            <person name="Ogata Y."/>
            <person name="Shindo C."/>
            <person name="Suda W."/>
        </authorList>
    </citation>
    <scope>NUCLEOTIDE SEQUENCE</scope>
    <source>
        <strain evidence="7">KACHI17</strain>
    </source>
</reference>
<keyword evidence="4" id="KW-0808">Transferase</keyword>
<evidence type="ECO:0000256" key="5">
    <source>
        <dbReference type="ARBA" id="ARBA00022842"/>
    </source>
</evidence>
<comment type="similarity">
    <text evidence="2">Belongs to the glycosyltransferase 2 family.</text>
</comment>
<dbReference type="RefSeq" id="WP_353550042.1">
    <property type="nucleotide sequence ID" value="NZ_AP029612.1"/>
</dbReference>
<accession>A0AAT9GGC6</accession>
<dbReference type="SUPFAM" id="SSF53448">
    <property type="entry name" value="Nucleotide-diphospho-sugar transferases"/>
    <property type="match status" value="1"/>
</dbReference>
<dbReference type="InterPro" id="IPR001173">
    <property type="entry name" value="Glyco_trans_2-like"/>
</dbReference>
<feature type="domain" description="Glycosyltransferase 2-like" evidence="6">
    <location>
        <begin position="3"/>
        <end position="125"/>
    </location>
</feature>
<evidence type="ECO:0000259" key="6">
    <source>
        <dbReference type="Pfam" id="PF00535"/>
    </source>
</evidence>
<evidence type="ECO:0000256" key="3">
    <source>
        <dbReference type="ARBA" id="ARBA00022676"/>
    </source>
</evidence>
<evidence type="ECO:0000313" key="7">
    <source>
        <dbReference type="EMBL" id="BFG69734.1"/>
    </source>
</evidence>
<dbReference type="Pfam" id="PF00535">
    <property type="entry name" value="Glycos_transf_2"/>
    <property type="match status" value="1"/>
</dbReference>
<name>A0AAT9GGC6_9BACT</name>
<dbReference type="GO" id="GO:0016757">
    <property type="term" value="F:glycosyltransferase activity"/>
    <property type="evidence" value="ECO:0007669"/>
    <property type="project" value="UniProtKB-KW"/>
</dbReference>
<dbReference type="NCBIfam" id="TIGR01488">
    <property type="entry name" value="HAD-SF-IB"/>
    <property type="match status" value="1"/>
</dbReference>
<dbReference type="EMBL" id="AP029612">
    <property type="protein sequence ID" value="BFG69734.1"/>
    <property type="molecule type" value="Genomic_DNA"/>
</dbReference>
<gene>
    <name evidence="7" type="ORF">KACHI17_06150</name>
</gene>
<dbReference type="InterPro" id="IPR036412">
    <property type="entry name" value="HAD-like_sf"/>
</dbReference>
<keyword evidence="3" id="KW-0328">Glycosyltransferase</keyword>